<feature type="compositionally biased region" description="Basic residues" evidence="1">
    <location>
        <begin position="520"/>
        <end position="557"/>
    </location>
</feature>
<dbReference type="PROSITE" id="PS00108">
    <property type="entry name" value="PROTEIN_KINASE_ST"/>
    <property type="match status" value="1"/>
</dbReference>
<reference evidence="3" key="1">
    <citation type="journal article" date="2020" name="Nature">
        <title>Giant virus diversity and host interactions through global metagenomics.</title>
        <authorList>
            <person name="Schulz F."/>
            <person name="Roux S."/>
            <person name="Paez-Espino D."/>
            <person name="Jungbluth S."/>
            <person name="Walsh D.A."/>
            <person name="Denef V.J."/>
            <person name="McMahon K.D."/>
            <person name="Konstantinidis K.T."/>
            <person name="Eloe-Fadrosh E.A."/>
            <person name="Kyrpides N.C."/>
            <person name="Woyke T."/>
        </authorList>
    </citation>
    <scope>NUCLEOTIDE SEQUENCE</scope>
    <source>
        <strain evidence="3">GVMAG-M-3300009161-36</strain>
    </source>
</reference>
<protein>
    <recommendedName>
        <fullName evidence="2">Protein kinase domain-containing protein</fullName>
    </recommendedName>
</protein>
<evidence type="ECO:0000256" key="1">
    <source>
        <dbReference type="SAM" id="MobiDB-lite"/>
    </source>
</evidence>
<dbReference type="PROSITE" id="PS50011">
    <property type="entry name" value="PROTEIN_KINASE_DOM"/>
    <property type="match status" value="1"/>
</dbReference>
<dbReference type="InterPro" id="IPR002575">
    <property type="entry name" value="Aminoglycoside_PTrfase"/>
</dbReference>
<dbReference type="SUPFAM" id="SSF56112">
    <property type="entry name" value="Protein kinase-like (PK-like)"/>
    <property type="match status" value="1"/>
</dbReference>
<dbReference type="PROSITE" id="PS51257">
    <property type="entry name" value="PROKAR_LIPOPROTEIN"/>
    <property type="match status" value="1"/>
</dbReference>
<dbReference type="AlphaFoldDB" id="A0A6C0EXN4"/>
<organism evidence="3">
    <name type="scientific">viral metagenome</name>
    <dbReference type="NCBI Taxonomy" id="1070528"/>
    <lineage>
        <taxon>unclassified sequences</taxon>
        <taxon>metagenomes</taxon>
        <taxon>organismal metagenomes</taxon>
    </lineage>
</organism>
<name>A0A6C0EXN4_9ZZZZ</name>
<proteinExistence type="predicted"/>
<dbReference type="Gene3D" id="1.10.510.10">
    <property type="entry name" value="Transferase(Phosphotransferase) domain 1"/>
    <property type="match status" value="1"/>
</dbReference>
<dbReference type="Pfam" id="PF01636">
    <property type="entry name" value="APH"/>
    <property type="match status" value="1"/>
</dbReference>
<feature type="region of interest" description="Disordered" evidence="1">
    <location>
        <begin position="519"/>
        <end position="557"/>
    </location>
</feature>
<dbReference type="InterPro" id="IPR000719">
    <property type="entry name" value="Prot_kinase_dom"/>
</dbReference>
<feature type="domain" description="Protein kinase" evidence="2">
    <location>
        <begin position="17"/>
        <end position="425"/>
    </location>
</feature>
<dbReference type="GO" id="GO:0004672">
    <property type="term" value="F:protein kinase activity"/>
    <property type="evidence" value="ECO:0007669"/>
    <property type="project" value="InterPro"/>
</dbReference>
<accession>A0A6C0EXN4</accession>
<dbReference type="InterPro" id="IPR008271">
    <property type="entry name" value="Ser/Thr_kinase_AS"/>
</dbReference>
<sequence length="557" mass="64543">MKIKKTITPNTNLLQQYDGGAPFTSGGYGCLFKPAIQCEDSETPKNYVSKLLETGNAIREYEYISRIKQKLEHIPADIKKYLLIDNIKICKPKEFTEEDKKNIDKTCDHIISDIKDTATHKPINSTTINNNLDKFKIINMPELGISMNDFIKKTKLSSLNIIKLNNIIIEYVSKIMPSINKNGVIHGDIKSANILFNLNDTELPTVIDWGLSYTIPSDKTKFPNALYKLSVQYQHPFSTFLFSKDILEKYKSFLKTLQLGNVKISRDSLRVFALSNYFIFLQNHENHFKILLGIFITGYKGDMLQHISDKESNIIDELISNNILMNYIIEYIVDVLMTYTINSRLELGKYFHEVYSMNIDIWGIMSIYFELIHHEHGKYYMTNNEYKIFINKIMNILIDNIFKNGDKKIDIPKLVDDINDLNKFLTDIHHRAAHIHRVSKIVGKHEHDGVIDIKKKGIANKLSANLLFYDDIEKHVKHIKHAHPSHLKTKKSSKKHTIKSYGQITTSFKNHEPVVVKGGRGQRRRRGRKISNKYGHHIRGRGRGGYRIKNKTRKLKH</sequence>
<evidence type="ECO:0000313" key="3">
    <source>
        <dbReference type="EMBL" id="QHT33471.1"/>
    </source>
</evidence>
<dbReference type="EMBL" id="MN738968">
    <property type="protein sequence ID" value="QHT33471.1"/>
    <property type="molecule type" value="Genomic_DNA"/>
</dbReference>
<evidence type="ECO:0000259" key="2">
    <source>
        <dbReference type="PROSITE" id="PS50011"/>
    </source>
</evidence>
<dbReference type="InterPro" id="IPR011009">
    <property type="entry name" value="Kinase-like_dom_sf"/>
</dbReference>
<dbReference type="GO" id="GO:0005524">
    <property type="term" value="F:ATP binding"/>
    <property type="evidence" value="ECO:0007669"/>
    <property type="project" value="InterPro"/>
</dbReference>